<reference evidence="14 15" key="1">
    <citation type="submission" date="2020-08" db="EMBL/GenBank/DDBJ databases">
        <title>Sequencing the genomes of 1000 actinobacteria strains.</title>
        <authorList>
            <person name="Klenk H.-P."/>
        </authorList>
    </citation>
    <scope>NUCLEOTIDE SEQUENCE [LARGE SCALE GENOMIC DNA]</scope>
    <source>
        <strain evidence="14 15">DSM 28238</strain>
    </source>
</reference>
<keyword evidence="4 14" id="KW-0548">Nucleotidyltransferase</keyword>
<comment type="caution">
    <text evidence="14">The sequence shown here is derived from an EMBL/GenBank/DDBJ whole genome shotgun (WGS) entry which is preliminary data.</text>
</comment>
<dbReference type="InterPro" id="IPR022754">
    <property type="entry name" value="DNA_pol_III_gamma-3"/>
</dbReference>
<dbReference type="PANTHER" id="PTHR11669">
    <property type="entry name" value="REPLICATION FACTOR C / DNA POLYMERASE III GAMMA-TAU SUBUNIT"/>
    <property type="match status" value="1"/>
</dbReference>
<keyword evidence="8" id="KW-0862">Zinc</keyword>
<keyword evidence="3 14" id="KW-0808">Transferase</keyword>
<evidence type="ECO:0000256" key="1">
    <source>
        <dbReference type="ARBA" id="ARBA00006360"/>
    </source>
</evidence>
<dbReference type="InterPro" id="IPR008921">
    <property type="entry name" value="DNA_pol3_clamp-load_cplx_C"/>
</dbReference>
<keyword evidence="7" id="KW-0547">Nucleotide-binding</keyword>
<keyword evidence="10" id="KW-0239">DNA-directed DNA polymerase</keyword>
<dbReference type="FunFam" id="3.40.50.300:FF:000014">
    <property type="entry name" value="DNA polymerase III subunit gamma/tau"/>
    <property type="match status" value="1"/>
</dbReference>
<feature type="compositionally biased region" description="Low complexity" evidence="12">
    <location>
        <begin position="436"/>
        <end position="450"/>
    </location>
</feature>
<evidence type="ECO:0000256" key="10">
    <source>
        <dbReference type="ARBA" id="ARBA00022932"/>
    </source>
</evidence>
<dbReference type="InterPro" id="IPR050238">
    <property type="entry name" value="DNA_Rep/Repair_Clamp_Loader"/>
</dbReference>
<dbReference type="Proteomes" id="UP000547528">
    <property type="component" value="Unassembled WGS sequence"/>
</dbReference>
<evidence type="ECO:0000256" key="3">
    <source>
        <dbReference type="ARBA" id="ARBA00022679"/>
    </source>
</evidence>
<name>A0A7W5TWG4_9MICC</name>
<dbReference type="Pfam" id="PF13177">
    <property type="entry name" value="DNA_pol3_delta2"/>
    <property type="match status" value="1"/>
</dbReference>
<feature type="compositionally biased region" description="Low complexity" evidence="12">
    <location>
        <begin position="489"/>
        <end position="501"/>
    </location>
</feature>
<dbReference type="Gene3D" id="1.20.272.10">
    <property type="match status" value="1"/>
</dbReference>
<feature type="region of interest" description="Disordered" evidence="12">
    <location>
        <begin position="583"/>
        <end position="794"/>
    </location>
</feature>
<dbReference type="Gene3D" id="3.40.50.300">
    <property type="entry name" value="P-loop containing nucleotide triphosphate hydrolases"/>
    <property type="match status" value="1"/>
</dbReference>
<dbReference type="Pfam" id="PF12169">
    <property type="entry name" value="DNA_pol3_gamma3"/>
    <property type="match status" value="1"/>
</dbReference>
<evidence type="ECO:0000313" key="14">
    <source>
        <dbReference type="EMBL" id="MBB3667894.1"/>
    </source>
</evidence>
<evidence type="ECO:0000256" key="4">
    <source>
        <dbReference type="ARBA" id="ARBA00022695"/>
    </source>
</evidence>
<sequence length="818" mass="86586">MTTALYRRYRPDTFADVIGQDHVTAPLVTALGKDAVSHAYLFSGPRGCGKTTSARILARCLNCAQGPTGRPCGECDSCQDLATGGSGSLDVIEIDAASHGGVDDARDLRERATFAPVRDRYKIFIIDEAHMVTAAGFNALLKIVEEPPEHIKFIFATTEPDKVIGTIRSRTHHYPFRLVPPEPLLQYLERLCAAEDIAVAPGVLQLVLRAGGGSVRDTLSVLDQLIAGAEETGLDYDRAVALLGFTHAALLDQVVEAVAALEASQAFSVVDQVVQSGQDPRRFVEDLLERLRDLIIVKSVPETPQAILRGVPEDQIRTMQAQAQQVGPAELSRAADITATALTEMVGATSPRLHLELLMARLLLPHAESGHASLAARLERLERRMDFTSGAGSTPAGEAPAEAAPPSQHQPPAEQPPAEQRAAEQPASDPGPTPAPAAEQPEPAAEQPAPGSRSADHSEQSPPPETPAPASAPASPPADDHTVTPPQPAAEAPAPQRQPEPSAGGSADMMQRAWPDIVDAMKSRSRMLWMLVKGNVSVAGFNGQTLTLAFSNDGARSSFANRSGEQALGETIQEVLGMQVNFELTSGSPPGGEDAAPKGEGRAEATSAPAHFEPAAEPPAAPHPAASADDHVDGPWGAEDAEDPDEDPGPWPEDRWDTPAPAGAWQPEPTHPRATEADTAQHPRQEQNSRVPQKSPVPVFARRSPTTPNAGADAATTVDQPAAPANGRAAQIRQRLADRDGSPGAEAAPSELNQPAEDLYDSSPPPDWAEAASPDEEDIAREDDADLEGSGVFGRRAVERILGGVLLEEQRLEDQPPR</sequence>
<keyword evidence="5" id="KW-0235">DNA replication</keyword>
<evidence type="ECO:0000256" key="9">
    <source>
        <dbReference type="ARBA" id="ARBA00022840"/>
    </source>
</evidence>
<dbReference type="GO" id="GO:0006261">
    <property type="term" value="P:DNA-templated DNA replication"/>
    <property type="evidence" value="ECO:0007669"/>
    <property type="project" value="TreeGrafter"/>
</dbReference>
<keyword evidence="9" id="KW-0067">ATP-binding</keyword>
<feature type="compositionally biased region" description="Acidic residues" evidence="12">
    <location>
        <begin position="773"/>
        <end position="787"/>
    </location>
</feature>
<accession>A0A7W5TWG4</accession>
<dbReference type="InterPro" id="IPR012763">
    <property type="entry name" value="DNA_pol_III_sug/sutau_N"/>
</dbReference>
<dbReference type="Pfam" id="PF22608">
    <property type="entry name" value="DNAX_ATPase_lid"/>
    <property type="match status" value="1"/>
</dbReference>
<dbReference type="GO" id="GO:0009360">
    <property type="term" value="C:DNA polymerase III complex"/>
    <property type="evidence" value="ECO:0007669"/>
    <property type="project" value="InterPro"/>
</dbReference>
<dbReference type="NCBIfam" id="NF005846">
    <property type="entry name" value="PRK07764.1-6"/>
    <property type="match status" value="1"/>
</dbReference>
<dbReference type="EC" id="2.7.7.7" evidence="2"/>
<dbReference type="CDD" id="cd18137">
    <property type="entry name" value="HLD_clamp_pol_III_gamma_tau"/>
    <property type="match status" value="1"/>
</dbReference>
<gene>
    <name evidence="14" type="ORF">FHX47_001516</name>
</gene>
<dbReference type="InterPro" id="IPR045085">
    <property type="entry name" value="HLD_clamp_pol_III_gamma_tau"/>
</dbReference>
<dbReference type="SUPFAM" id="SSF48019">
    <property type="entry name" value="post-AAA+ oligomerization domain-like"/>
    <property type="match status" value="1"/>
</dbReference>
<dbReference type="SUPFAM" id="SSF52540">
    <property type="entry name" value="P-loop containing nucleoside triphosphate hydrolases"/>
    <property type="match status" value="1"/>
</dbReference>
<evidence type="ECO:0000256" key="7">
    <source>
        <dbReference type="ARBA" id="ARBA00022741"/>
    </source>
</evidence>
<dbReference type="GO" id="GO:0005524">
    <property type="term" value="F:ATP binding"/>
    <property type="evidence" value="ECO:0007669"/>
    <property type="project" value="UniProtKB-KW"/>
</dbReference>
<dbReference type="SMART" id="SM00382">
    <property type="entry name" value="AAA"/>
    <property type="match status" value="1"/>
</dbReference>
<keyword evidence="6" id="KW-0479">Metal-binding</keyword>
<keyword evidence="15" id="KW-1185">Reference proteome</keyword>
<dbReference type="InterPro" id="IPR003593">
    <property type="entry name" value="AAA+_ATPase"/>
</dbReference>
<feature type="compositionally biased region" description="Acidic residues" evidence="12">
    <location>
        <begin position="639"/>
        <end position="648"/>
    </location>
</feature>
<dbReference type="PANTHER" id="PTHR11669:SF0">
    <property type="entry name" value="PROTEIN STICHEL-LIKE 2"/>
    <property type="match status" value="1"/>
</dbReference>
<dbReference type="RefSeq" id="WP_183358309.1">
    <property type="nucleotide sequence ID" value="NZ_BAABKR010000016.1"/>
</dbReference>
<feature type="domain" description="AAA+ ATPase" evidence="13">
    <location>
        <begin position="36"/>
        <end position="184"/>
    </location>
</feature>
<dbReference type="InterPro" id="IPR027417">
    <property type="entry name" value="P-loop_NTPase"/>
</dbReference>
<feature type="compositionally biased region" description="Low complexity" evidence="12">
    <location>
        <begin position="395"/>
        <end position="427"/>
    </location>
</feature>
<comment type="similarity">
    <text evidence="1">Belongs to the DnaX/STICHEL family.</text>
</comment>
<evidence type="ECO:0000256" key="5">
    <source>
        <dbReference type="ARBA" id="ARBA00022705"/>
    </source>
</evidence>
<dbReference type="GO" id="GO:0046872">
    <property type="term" value="F:metal ion binding"/>
    <property type="evidence" value="ECO:0007669"/>
    <property type="project" value="UniProtKB-KW"/>
</dbReference>
<evidence type="ECO:0000259" key="13">
    <source>
        <dbReference type="SMART" id="SM00382"/>
    </source>
</evidence>
<evidence type="ECO:0000256" key="8">
    <source>
        <dbReference type="ARBA" id="ARBA00022833"/>
    </source>
</evidence>
<evidence type="ECO:0000256" key="2">
    <source>
        <dbReference type="ARBA" id="ARBA00012417"/>
    </source>
</evidence>
<evidence type="ECO:0000256" key="12">
    <source>
        <dbReference type="SAM" id="MobiDB-lite"/>
    </source>
</evidence>
<dbReference type="NCBIfam" id="TIGR02397">
    <property type="entry name" value="dnaX_nterm"/>
    <property type="match status" value="1"/>
</dbReference>
<dbReference type="GO" id="GO:0003677">
    <property type="term" value="F:DNA binding"/>
    <property type="evidence" value="ECO:0007669"/>
    <property type="project" value="InterPro"/>
</dbReference>
<protein>
    <recommendedName>
        <fullName evidence="2">DNA-directed DNA polymerase</fullName>
        <ecNumber evidence="2">2.7.7.7</ecNumber>
    </recommendedName>
</protein>
<evidence type="ECO:0000256" key="11">
    <source>
        <dbReference type="ARBA" id="ARBA00049244"/>
    </source>
</evidence>
<dbReference type="EMBL" id="JACIBT010000004">
    <property type="protein sequence ID" value="MBB3667894.1"/>
    <property type="molecule type" value="Genomic_DNA"/>
</dbReference>
<proteinExistence type="inferred from homology"/>
<dbReference type="Gene3D" id="1.10.8.60">
    <property type="match status" value="1"/>
</dbReference>
<feature type="region of interest" description="Disordered" evidence="12">
    <location>
        <begin position="388"/>
        <end position="509"/>
    </location>
</feature>
<comment type="catalytic activity">
    <reaction evidence="11">
        <text>DNA(n) + a 2'-deoxyribonucleoside 5'-triphosphate = DNA(n+1) + diphosphate</text>
        <dbReference type="Rhea" id="RHEA:22508"/>
        <dbReference type="Rhea" id="RHEA-COMP:17339"/>
        <dbReference type="Rhea" id="RHEA-COMP:17340"/>
        <dbReference type="ChEBI" id="CHEBI:33019"/>
        <dbReference type="ChEBI" id="CHEBI:61560"/>
        <dbReference type="ChEBI" id="CHEBI:173112"/>
        <dbReference type="EC" id="2.7.7.7"/>
    </reaction>
</comment>
<feature type="compositionally biased region" description="Basic and acidic residues" evidence="12">
    <location>
        <begin position="670"/>
        <end position="687"/>
    </location>
</feature>
<dbReference type="AlphaFoldDB" id="A0A7W5TWG4"/>
<dbReference type="CDD" id="cd00009">
    <property type="entry name" value="AAA"/>
    <property type="match status" value="1"/>
</dbReference>
<organism evidence="14 15">
    <name type="scientific">Garicola koreensis</name>
    <dbReference type="NCBI Taxonomy" id="1262554"/>
    <lineage>
        <taxon>Bacteria</taxon>
        <taxon>Bacillati</taxon>
        <taxon>Actinomycetota</taxon>
        <taxon>Actinomycetes</taxon>
        <taxon>Micrococcales</taxon>
        <taxon>Micrococcaceae</taxon>
        <taxon>Garicola</taxon>
    </lineage>
</organism>
<evidence type="ECO:0000256" key="6">
    <source>
        <dbReference type="ARBA" id="ARBA00022723"/>
    </source>
</evidence>
<dbReference type="GO" id="GO:0003887">
    <property type="term" value="F:DNA-directed DNA polymerase activity"/>
    <property type="evidence" value="ECO:0007669"/>
    <property type="project" value="UniProtKB-KW"/>
</dbReference>
<evidence type="ECO:0000313" key="15">
    <source>
        <dbReference type="Proteomes" id="UP000547528"/>
    </source>
</evidence>